<reference evidence="2 3" key="1">
    <citation type="journal article" date="2014" name="Nature">
        <title>An environmental bacterial taxon with a large and distinct metabolic repertoire.</title>
        <authorList>
            <person name="Wilson M.C."/>
            <person name="Mori T."/>
            <person name="Ruckert C."/>
            <person name="Uria A.R."/>
            <person name="Helf M.J."/>
            <person name="Takada K."/>
            <person name="Gernert C."/>
            <person name="Steffens U.A."/>
            <person name="Heycke N."/>
            <person name="Schmitt S."/>
            <person name="Rinke C."/>
            <person name="Helfrich E.J."/>
            <person name="Brachmann A.O."/>
            <person name="Gurgui C."/>
            <person name="Wakimoto T."/>
            <person name="Kracht M."/>
            <person name="Crusemann M."/>
            <person name="Hentschel U."/>
            <person name="Abe I."/>
            <person name="Matsunaga S."/>
            <person name="Kalinowski J."/>
            <person name="Takeyama H."/>
            <person name="Piel J."/>
        </authorList>
    </citation>
    <scope>NUCLEOTIDE SEQUENCE [LARGE SCALE GENOMIC DNA]</scope>
    <source>
        <strain evidence="3">TSY2</strain>
    </source>
</reference>
<sequence length="92" mass="10177">MIARLKRHPELLDGLTHHQRVVTTVHGLHLPVEAITLDLLVRSAELSAEKRLLTNDALTLAVMEKLGVTVLATNDDDFDAVEGITVYKPTRV</sequence>
<dbReference type="HOGENOM" id="CLU_2407789_0_0_7"/>
<accession>W4M7U0</accession>
<evidence type="ECO:0000313" key="3">
    <source>
        <dbReference type="Proteomes" id="UP000019140"/>
    </source>
</evidence>
<gene>
    <name evidence="2" type="ORF">ETSY2_18315</name>
</gene>
<proteinExistence type="predicted"/>
<dbReference type="EMBL" id="AZHX01000751">
    <property type="protein sequence ID" value="ETX06243.1"/>
    <property type="molecule type" value="Genomic_DNA"/>
</dbReference>
<dbReference type="Proteomes" id="UP000019140">
    <property type="component" value="Unassembled WGS sequence"/>
</dbReference>
<dbReference type="SUPFAM" id="SSF88723">
    <property type="entry name" value="PIN domain-like"/>
    <property type="match status" value="1"/>
</dbReference>
<dbReference type="InterPro" id="IPR029060">
    <property type="entry name" value="PIN-like_dom_sf"/>
</dbReference>
<keyword evidence="3" id="KW-1185">Reference proteome</keyword>
<dbReference type="Gene3D" id="3.40.50.1010">
    <property type="entry name" value="5'-nuclease"/>
    <property type="match status" value="1"/>
</dbReference>
<comment type="caution">
    <text evidence="2">The sequence shown here is derived from an EMBL/GenBank/DDBJ whole genome shotgun (WGS) entry which is preliminary data.</text>
</comment>
<name>W4M7U0_9BACT</name>
<dbReference type="Pfam" id="PF01850">
    <property type="entry name" value="PIN"/>
    <property type="match status" value="1"/>
</dbReference>
<evidence type="ECO:0000259" key="1">
    <source>
        <dbReference type="Pfam" id="PF01850"/>
    </source>
</evidence>
<feature type="domain" description="PIN" evidence="1">
    <location>
        <begin position="28"/>
        <end position="82"/>
    </location>
</feature>
<dbReference type="AlphaFoldDB" id="W4M7U0"/>
<evidence type="ECO:0000313" key="2">
    <source>
        <dbReference type="EMBL" id="ETX06243.1"/>
    </source>
</evidence>
<protein>
    <recommendedName>
        <fullName evidence="1">PIN domain-containing protein</fullName>
    </recommendedName>
</protein>
<dbReference type="InterPro" id="IPR002716">
    <property type="entry name" value="PIN_dom"/>
</dbReference>
<organism evidence="2 3">
    <name type="scientific">Candidatus Entotheonella gemina</name>
    <dbReference type="NCBI Taxonomy" id="1429439"/>
    <lineage>
        <taxon>Bacteria</taxon>
        <taxon>Pseudomonadati</taxon>
        <taxon>Nitrospinota/Tectimicrobiota group</taxon>
        <taxon>Candidatus Tectimicrobiota</taxon>
        <taxon>Candidatus Entotheonellia</taxon>
        <taxon>Candidatus Entotheonellales</taxon>
        <taxon>Candidatus Entotheonellaceae</taxon>
        <taxon>Candidatus Entotheonella</taxon>
    </lineage>
</organism>